<feature type="compositionally biased region" description="Low complexity" evidence="6">
    <location>
        <begin position="263"/>
        <end position="276"/>
    </location>
</feature>
<protein>
    <recommendedName>
        <fullName evidence="7">Shelterin complex subunit TPP1/Est3 domain-containing protein</fullName>
    </recommendedName>
</protein>
<comment type="subcellular location">
    <subcellularLocation>
        <location evidence="2">Chromosome</location>
        <location evidence="2">Telomere</location>
    </subcellularLocation>
    <subcellularLocation>
        <location evidence="1">Nucleus</location>
    </subcellularLocation>
</comment>
<evidence type="ECO:0000313" key="8">
    <source>
        <dbReference type="Ensembl" id="ENSNMLP00000040886.1"/>
    </source>
</evidence>
<keyword evidence="9" id="KW-1185">Reference proteome</keyword>
<feature type="compositionally biased region" description="Polar residues" evidence="6">
    <location>
        <begin position="232"/>
        <end position="256"/>
    </location>
</feature>
<dbReference type="PANTHER" id="PTHR14487:SF3">
    <property type="entry name" value="ADRENOCORTICAL DYSPLASIA PROTEIN HOMOLOG"/>
    <property type="match status" value="1"/>
</dbReference>
<dbReference type="GO" id="GO:0042162">
    <property type="term" value="F:telomeric DNA binding"/>
    <property type="evidence" value="ECO:0007669"/>
    <property type="project" value="InterPro"/>
</dbReference>
<sequence>MPVRRGLTPWIEKLIESYDGNEGIRTAGLQAHVVGVGRMSQSQALGSEGPTGLLYLSDEHVQIKAVLTDLECFSSLVDHSVCITDYMLLFHCSSEQSRSCFYLSVGKLGTRAVVGMKNITPCCTSLPSVRKKICQTWRVMLSQQDTQKSQSGFNLTELLGEWQQDCLQTELEHVQKLLSPQPSTSTLNPTVTLKSFAVPVQSLLIPDAPRPLNAQPQTGSENVGPSEILETSPDSTDPQISLSEGTTKPQSTSEDTVNALEDGPVVPSGSGTSPVSNPWDMCPPPSNTSSTKSSPQASPVPNSPIFTESSTHLCPVDTSTQISAHSKGASPPEDVMQILEKDAEEQVGRSPPSWMFDSLMVSTSEQSISQTQVPPGGQLSVVHPSVHGDGMPFSYTYQVNGQELQHLSRFSVGQDLLQWAVKYLLRPEHGNLSSASATAPQAEDGHIIIS</sequence>
<dbReference type="GO" id="GO:0032211">
    <property type="term" value="P:negative regulation of telomere maintenance via telomerase"/>
    <property type="evidence" value="ECO:0007669"/>
    <property type="project" value="TreeGrafter"/>
</dbReference>
<evidence type="ECO:0000256" key="1">
    <source>
        <dbReference type="ARBA" id="ARBA00004123"/>
    </source>
</evidence>
<dbReference type="AlphaFoldDB" id="A0A8C6WYA9"/>
<dbReference type="Ensembl" id="ENSNMLT00000045456.1">
    <property type="protein sequence ID" value="ENSNMLP00000040886.1"/>
    <property type="gene ID" value="ENSNMLG00000025071.1"/>
</dbReference>
<feature type="region of interest" description="Disordered" evidence="6">
    <location>
        <begin position="207"/>
        <end position="311"/>
    </location>
</feature>
<proteinExistence type="predicted"/>
<feature type="compositionally biased region" description="Low complexity" evidence="6">
    <location>
        <begin position="287"/>
        <end position="299"/>
    </location>
</feature>
<dbReference type="Pfam" id="PF10341">
    <property type="entry name" value="TPP1"/>
    <property type="match status" value="1"/>
</dbReference>
<evidence type="ECO:0000256" key="5">
    <source>
        <dbReference type="ARBA" id="ARBA00023242"/>
    </source>
</evidence>
<evidence type="ECO:0000259" key="7">
    <source>
        <dbReference type="Pfam" id="PF10341"/>
    </source>
</evidence>
<accession>A0A8C6WYA9</accession>
<organism evidence="8 9">
    <name type="scientific">Neogobius melanostomus</name>
    <name type="common">round goby</name>
    <dbReference type="NCBI Taxonomy" id="47308"/>
    <lineage>
        <taxon>Eukaryota</taxon>
        <taxon>Metazoa</taxon>
        <taxon>Chordata</taxon>
        <taxon>Craniata</taxon>
        <taxon>Vertebrata</taxon>
        <taxon>Euteleostomi</taxon>
        <taxon>Actinopterygii</taxon>
        <taxon>Neopterygii</taxon>
        <taxon>Teleostei</taxon>
        <taxon>Neoteleostei</taxon>
        <taxon>Acanthomorphata</taxon>
        <taxon>Gobiaria</taxon>
        <taxon>Gobiiformes</taxon>
        <taxon>Gobioidei</taxon>
        <taxon>Gobiidae</taxon>
        <taxon>Benthophilinae</taxon>
        <taxon>Neogobiini</taxon>
        <taxon>Neogobius</taxon>
    </lineage>
</organism>
<feature type="domain" description="Shelterin complex subunit TPP1/Est3" evidence="7">
    <location>
        <begin position="7"/>
        <end position="138"/>
    </location>
</feature>
<dbReference type="GO" id="GO:0007004">
    <property type="term" value="P:telomere maintenance via telomerase"/>
    <property type="evidence" value="ECO:0007669"/>
    <property type="project" value="InterPro"/>
</dbReference>
<dbReference type="GO" id="GO:0016233">
    <property type="term" value="P:telomere capping"/>
    <property type="evidence" value="ECO:0007669"/>
    <property type="project" value="InterPro"/>
</dbReference>
<dbReference type="GO" id="GO:0070198">
    <property type="term" value="P:protein localization to chromosome, telomeric region"/>
    <property type="evidence" value="ECO:0007669"/>
    <property type="project" value="TreeGrafter"/>
</dbReference>
<dbReference type="Gene3D" id="2.40.50.960">
    <property type="match status" value="1"/>
</dbReference>
<feature type="compositionally biased region" description="Polar residues" evidence="6">
    <location>
        <begin position="214"/>
        <end position="223"/>
    </location>
</feature>
<dbReference type="InterPro" id="IPR028631">
    <property type="entry name" value="ACD"/>
</dbReference>
<dbReference type="PANTHER" id="PTHR14487">
    <property type="entry name" value="ADRENOCORTICAL DYSPLASIA PROTEIN ACD"/>
    <property type="match status" value="1"/>
</dbReference>
<dbReference type="GO" id="GO:0005697">
    <property type="term" value="C:telomerase holoenzyme complex"/>
    <property type="evidence" value="ECO:0007669"/>
    <property type="project" value="InterPro"/>
</dbReference>
<reference evidence="8" key="2">
    <citation type="submission" date="2025-09" db="UniProtKB">
        <authorList>
            <consortium name="Ensembl"/>
        </authorList>
    </citation>
    <scope>IDENTIFICATION</scope>
</reference>
<name>A0A8C6WYA9_9GOBI</name>
<keyword evidence="5" id="KW-0539">Nucleus</keyword>
<evidence type="ECO:0000313" key="9">
    <source>
        <dbReference type="Proteomes" id="UP000694523"/>
    </source>
</evidence>
<evidence type="ECO:0000256" key="3">
    <source>
        <dbReference type="ARBA" id="ARBA00022454"/>
    </source>
</evidence>
<evidence type="ECO:0000256" key="4">
    <source>
        <dbReference type="ARBA" id="ARBA00022895"/>
    </source>
</evidence>
<evidence type="ECO:0000256" key="6">
    <source>
        <dbReference type="SAM" id="MobiDB-lite"/>
    </source>
</evidence>
<dbReference type="InterPro" id="IPR019437">
    <property type="entry name" value="TPP1/Est3"/>
</dbReference>
<evidence type="ECO:0000256" key="2">
    <source>
        <dbReference type="ARBA" id="ARBA00004574"/>
    </source>
</evidence>
<dbReference type="GO" id="GO:0070187">
    <property type="term" value="C:shelterin complex"/>
    <property type="evidence" value="ECO:0007669"/>
    <property type="project" value="InterPro"/>
</dbReference>
<keyword evidence="4" id="KW-0779">Telomere</keyword>
<keyword evidence="3" id="KW-0158">Chromosome</keyword>
<reference evidence="8" key="1">
    <citation type="submission" date="2025-08" db="UniProtKB">
        <authorList>
            <consortium name="Ensembl"/>
        </authorList>
    </citation>
    <scope>IDENTIFICATION</scope>
</reference>
<dbReference type="Proteomes" id="UP000694523">
    <property type="component" value="Unplaced"/>
</dbReference>